<dbReference type="AlphaFoldDB" id="A0AAW9RZ31"/>
<dbReference type="Proteomes" id="UP001378188">
    <property type="component" value="Unassembled WGS sequence"/>
</dbReference>
<reference evidence="1 2" key="1">
    <citation type="submission" date="2024-02" db="EMBL/GenBank/DDBJ databases">
        <title>Genome analysis and characterization of Microbaculum marinisediminis sp. nov., isolated from marine sediment.</title>
        <authorList>
            <person name="Du Z.-J."/>
            <person name="Ye Y.-Q."/>
            <person name="Zhang Z.-R."/>
            <person name="Yuan S.-M."/>
            <person name="Zhang X.-Y."/>
        </authorList>
    </citation>
    <scope>NUCLEOTIDE SEQUENCE [LARGE SCALE GENOMIC DNA]</scope>
    <source>
        <strain evidence="1 2">SDUM1044001</strain>
    </source>
</reference>
<sequence length="113" mass="12955">MKLAYDALPAIYDVSFSDEKWISTLDAVSAAAGANGAMLFGINETEFIYQLDFASSFYADKLPLLPIFMENFGHYDRFGREFLLSVEPNRPISDLDIWPGEDLWNRPDMIFMR</sequence>
<proteinExistence type="predicted"/>
<keyword evidence="2" id="KW-1185">Reference proteome</keyword>
<organism evidence="1 2">
    <name type="scientific">Microbaculum marinum</name>
    <dbReference type="NCBI Taxonomy" id="1764581"/>
    <lineage>
        <taxon>Bacteria</taxon>
        <taxon>Pseudomonadati</taxon>
        <taxon>Pseudomonadota</taxon>
        <taxon>Alphaproteobacteria</taxon>
        <taxon>Hyphomicrobiales</taxon>
        <taxon>Tepidamorphaceae</taxon>
        <taxon>Microbaculum</taxon>
    </lineage>
</organism>
<comment type="caution">
    <text evidence="1">The sequence shown here is derived from an EMBL/GenBank/DDBJ whole genome shotgun (WGS) entry which is preliminary data.</text>
</comment>
<gene>
    <name evidence="1" type="ORF">V3328_16725</name>
</gene>
<accession>A0AAW9RZ31</accession>
<feature type="non-terminal residue" evidence="1">
    <location>
        <position position="113"/>
    </location>
</feature>
<name>A0AAW9RZ31_9HYPH</name>
<evidence type="ECO:0000313" key="2">
    <source>
        <dbReference type="Proteomes" id="UP001378188"/>
    </source>
</evidence>
<dbReference type="EMBL" id="JAZHOF010000006">
    <property type="protein sequence ID" value="MEJ8573138.1"/>
    <property type="molecule type" value="Genomic_DNA"/>
</dbReference>
<dbReference type="RefSeq" id="WP_340330826.1">
    <property type="nucleotide sequence ID" value="NZ_JAZHOF010000006.1"/>
</dbReference>
<protein>
    <submittedName>
        <fullName evidence="1">Uncharacterized protein</fullName>
    </submittedName>
</protein>
<evidence type="ECO:0000313" key="1">
    <source>
        <dbReference type="EMBL" id="MEJ8573138.1"/>
    </source>
</evidence>